<organism evidence="11 12">
    <name type="scientific">Amphibacillus marinus</name>
    <dbReference type="NCBI Taxonomy" id="872970"/>
    <lineage>
        <taxon>Bacteria</taxon>
        <taxon>Bacillati</taxon>
        <taxon>Bacillota</taxon>
        <taxon>Bacilli</taxon>
        <taxon>Bacillales</taxon>
        <taxon>Bacillaceae</taxon>
        <taxon>Amphibacillus</taxon>
    </lineage>
</organism>
<dbReference type="STRING" id="872970.SAMN04488134_1064"/>
<keyword evidence="3 8" id="KW-0472">Membrane</keyword>
<dbReference type="AlphaFoldDB" id="A0A1H8NJQ9"/>
<sequence>MLSFSMISILTILLIGVIVYTISRAALEQEVGNKVEENARLHMEKLDRFMYERTKELKQLASLDQIKIPLLTGESIKQSFLDEQLDLLTYYDALTIIDHEYNVQGGTKSTTATDFNTLKYYLDDIQISGQGYSEILFDQQLNDYVMMFYVPIFEANELIATLEAAFNMAYIWDDINAIVAEQTVVELVNQQGDKIADTVSAATGQGEEESNPVKKLDTDSTLFNTVEELQQGDSGVINGQSSQQQEALIGYAASAGYRDFPGNDWVLLVSEAKDIALVSISQLRLYLMIVAVVILLVLLLSATLVSRHLSLPLLNLKTVALKIAEGKLNEPISIKGDIEIQDLAFAMETMVTNLRETLKQTEAASARVQVQSEYLGKSSQELQSGSEQIASTMQEIAAGAESQACASTEMAHSSQQLAANLQIVQQRSTILHQTANQVEGLASAGLKQMNQTFNQIGKVNSDVKQAVHQITTLNEKTIEVAKLTDIINSITEQTNLLALNAAIESARAGEAGRGFTVVANEIRKLAEQVSRSAIDISKVIKAMQKESTALESVLYLTAQQTNQGMTDVKDTKIFFDDITAEISAMNQSISDVTASIGNIKENGHKLNTGMNQIATTAEESSAGIEEIAASTQQQRNVIDNLNQQASELAQLSSHLQSMVHKFSL</sequence>
<comment type="similarity">
    <text evidence="5">Belongs to the methyl-accepting chemotaxis (MCP) protein family.</text>
</comment>
<evidence type="ECO:0000256" key="8">
    <source>
        <dbReference type="SAM" id="Phobius"/>
    </source>
</evidence>
<dbReference type="GO" id="GO:0005886">
    <property type="term" value="C:plasma membrane"/>
    <property type="evidence" value="ECO:0007669"/>
    <property type="project" value="UniProtKB-SubCell"/>
</dbReference>
<dbReference type="GO" id="GO:0007165">
    <property type="term" value="P:signal transduction"/>
    <property type="evidence" value="ECO:0007669"/>
    <property type="project" value="UniProtKB-KW"/>
</dbReference>
<evidence type="ECO:0000256" key="3">
    <source>
        <dbReference type="ARBA" id="ARBA00023136"/>
    </source>
</evidence>
<dbReference type="Pfam" id="PF00672">
    <property type="entry name" value="HAMP"/>
    <property type="match status" value="1"/>
</dbReference>
<keyword evidence="7" id="KW-0175">Coiled coil</keyword>
<dbReference type="InterPro" id="IPR003660">
    <property type="entry name" value="HAMP_dom"/>
</dbReference>
<evidence type="ECO:0000259" key="10">
    <source>
        <dbReference type="PROSITE" id="PS50885"/>
    </source>
</evidence>
<dbReference type="EMBL" id="FODJ01000006">
    <property type="protein sequence ID" value="SEO29844.1"/>
    <property type="molecule type" value="Genomic_DNA"/>
</dbReference>
<keyword evidence="12" id="KW-1185">Reference proteome</keyword>
<dbReference type="PROSITE" id="PS50111">
    <property type="entry name" value="CHEMOTAXIS_TRANSDUC_2"/>
    <property type="match status" value="1"/>
</dbReference>
<dbReference type="SMART" id="SM00283">
    <property type="entry name" value="MA"/>
    <property type="match status" value="1"/>
</dbReference>
<dbReference type="PANTHER" id="PTHR32089:SF112">
    <property type="entry name" value="LYSOZYME-LIKE PROTEIN-RELATED"/>
    <property type="match status" value="1"/>
</dbReference>
<keyword evidence="8" id="KW-0812">Transmembrane</keyword>
<feature type="transmembrane region" description="Helical" evidence="8">
    <location>
        <begin position="285"/>
        <end position="305"/>
    </location>
</feature>
<evidence type="ECO:0000256" key="1">
    <source>
        <dbReference type="ARBA" id="ARBA00004236"/>
    </source>
</evidence>
<dbReference type="SUPFAM" id="SSF58104">
    <property type="entry name" value="Methyl-accepting chemotaxis protein (MCP) signaling domain"/>
    <property type="match status" value="1"/>
</dbReference>
<evidence type="ECO:0000256" key="2">
    <source>
        <dbReference type="ARBA" id="ARBA00022475"/>
    </source>
</evidence>
<evidence type="ECO:0000256" key="6">
    <source>
        <dbReference type="PROSITE-ProRule" id="PRU00284"/>
    </source>
</evidence>
<comment type="subcellular location">
    <subcellularLocation>
        <location evidence="1">Cell membrane</location>
    </subcellularLocation>
</comment>
<dbReference type="Gene3D" id="1.10.287.950">
    <property type="entry name" value="Methyl-accepting chemotaxis protein"/>
    <property type="match status" value="1"/>
</dbReference>
<name>A0A1H8NJQ9_9BACI</name>
<dbReference type="PROSITE" id="PS50885">
    <property type="entry name" value="HAMP"/>
    <property type="match status" value="1"/>
</dbReference>
<feature type="domain" description="HAMP" evidence="10">
    <location>
        <begin position="307"/>
        <end position="359"/>
    </location>
</feature>
<evidence type="ECO:0000313" key="11">
    <source>
        <dbReference type="EMBL" id="SEO29844.1"/>
    </source>
</evidence>
<evidence type="ECO:0000256" key="4">
    <source>
        <dbReference type="ARBA" id="ARBA00023224"/>
    </source>
</evidence>
<dbReference type="CDD" id="cd06225">
    <property type="entry name" value="HAMP"/>
    <property type="match status" value="1"/>
</dbReference>
<evidence type="ECO:0000256" key="5">
    <source>
        <dbReference type="ARBA" id="ARBA00029447"/>
    </source>
</evidence>
<protein>
    <submittedName>
        <fullName evidence="11">Methyl-accepting chemotaxis sensory transducer with Cache sensor</fullName>
    </submittedName>
</protein>
<gene>
    <name evidence="11" type="ORF">SAMN04488134_1064</name>
</gene>
<evidence type="ECO:0000259" key="9">
    <source>
        <dbReference type="PROSITE" id="PS50111"/>
    </source>
</evidence>
<feature type="domain" description="Methyl-accepting transducer" evidence="9">
    <location>
        <begin position="378"/>
        <end position="628"/>
    </location>
</feature>
<keyword evidence="2" id="KW-1003">Cell membrane</keyword>
<accession>A0A1H8NJQ9</accession>
<dbReference type="InterPro" id="IPR004089">
    <property type="entry name" value="MCPsignal_dom"/>
</dbReference>
<keyword evidence="4 6" id="KW-0807">Transducer</keyword>
<feature type="coiled-coil region" evidence="7">
    <location>
        <begin position="624"/>
        <end position="651"/>
    </location>
</feature>
<dbReference type="Pfam" id="PF00015">
    <property type="entry name" value="MCPsignal"/>
    <property type="match status" value="1"/>
</dbReference>
<dbReference type="PANTHER" id="PTHR32089">
    <property type="entry name" value="METHYL-ACCEPTING CHEMOTAXIS PROTEIN MCPB"/>
    <property type="match status" value="1"/>
</dbReference>
<dbReference type="Proteomes" id="UP000199300">
    <property type="component" value="Unassembled WGS sequence"/>
</dbReference>
<evidence type="ECO:0000256" key="7">
    <source>
        <dbReference type="SAM" id="Coils"/>
    </source>
</evidence>
<dbReference type="SMART" id="SM00304">
    <property type="entry name" value="HAMP"/>
    <property type="match status" value="1"/>
</dbReference>
<reference evidence="11 12" key="1">
    <citation type="submission" date="2016-10" db="EMBL/GenBank/DDBJ databases">
        <authorList>
            <person name="de Groot N.N."/>
        </authorList>
    </citation>
    <scope>NUCLEOTIDE SEQUENCE [LARGE SCALE GENOMIC DNA]</scope>
    <source>
        <strain evidence="11 12">CGMCC 1.10434</strain>
    </source>
</reference>
<proteinExistence type="inferred from homology"/>
<keyword evidence="8" id="KW-1133">Transmembrane helix</keyword>
<evidence type="ECO:0000313" key="12">
    <source>
        <dbReference type="Proteomes" id="UP000199300"/>
    </source>
</evidence>